<dbReference type="Gene3D" id="1.25.10.10">
    <property type="entry name" value="Leucine-rich Repeat Variant"/>
    <property type="match status" value="1"/>
</dbReference>
<dbReference type="InterPro" id="IPR002553">
    <property type="entry name" value="Clathrin/coatomer_adapt-like_N"/>
</dbReference>
<dbReference type="AlphaFoldDB" id="A0A183TSS9"/>
<proteinExistence type="inferred from homology"/>
<protein>
    <submittedName>
        <fullName evidence="9">Adaptin_N domain-containing protein</fullName>
    </submittedName>
</protein>
<dbReference type="OrthoDB" id="302453at2759"/>
<dbReference type="Pfam" id="PF01602">
    <property type="entry name" value="Adaptin_N"/>
    <property type="match status" value="1"/>
</dbReference>
<dbReference type="GO" id="GO:0006886">
    <property type="term" value="P:intracellular protein transport"/>
    <property type="evidence" value="ECO:0007669"/>
    <property type="project" value="InterPro"/>
</dbReference>
<dbReference type="EMBL" id="UYSU01047903">
    <property type="protein sequence ID" value="VDM05914.1"/>
    <property type="molecule type" value="Genomic_DNA"/>
</dbReference>
<feature type="domain" description="Clathrin/coatomer adaptor adaptin-like N-terminal" evidence="6">
    <location>
        <begin position="11"/>
        <end position="141"/>
    </location>
</feature>
<dbReference type="PANTHER" id="PTHR11134">
    <property type="entry name" value="ADAPTOR COMPLEX SUBUNIT BETA FAMILY MEMBER"/>
    <property type="match status" value="1"/>
</dbReference>
<evidence type="ECO:0000256" key="4">
    <source>
        <dbReference type="ARBA" id="ARBA00022927"/>
    </source>
</evidence>
<evidence type="ECO:0000313" key="7">
    <source>
        <dbReference type="EMBL" id="VDM05914.1"/>
    </source>
</evidence>
<dbReference type="SUPFAM" id="SSF48371">
    <property type="entry name" value="ARM repeat"/>
    <property type="match status" value="1"/>
</dbReference>
<dbReference type="InterPro" id="IPR016024">
    <property type="entry name" value="ARM-type_fold"/>
</dbReference>
<evidence type="ECO:0000256" key="3">
    <source>
        <dbReference type="ARBA" id="ARBA00022448"/>
    </source>
</evidence>
<reference evidence="9" key="1">
    <citation type="submission" date="2016-06" db="UniProtKB">
        <authorList>
            <consortium name="WormBaseParasite"/>
        </authorList>
    </citation>
    <scope>IDENTIFICATION</scope>
</reference>
<keyword evidence="5" id="KW-0472">Membrane</keyword>
<evidence type="ECO:0000256" key="5">
    <source>
        <dbReference type="ARBA" id="ARBA00023136"/>
    </source>
</evidence>
<evidence type="ECO:0000256" key="2">
    <source>
        <dbReference type="ARBA" id="ARBA00006613"/>
    </source>
</evidence>
<dbReference type="GO" id="GO:0012505">
    <property type="term" value="C:endomembrane system"/>
    <property type="evidence" value="ECO:0007669"/>
    <property type="project" value="UniProtKB-SubCell"/>
</dbReference>
<evidence type="ECO:0000313" key="8">
    <source>
        <dbReference type="Proteomes" id="UP000275846"/>
    </source>
</evidence>
<keyword evidence="3" id="KW-0813">Transport</keyword>
<keyword evidence="8" id="KW-1185">Reference proteome</keyword>
<gene>
    <name evidence="7" type="ORF">SSLN_LOCUS19528</name>
</gene>
<dbReference type="Proteomes" id="UP000275846">
    <property type="component" value="Unassembled WGS sequence"/>
</dbReference>
<organism evidence="9">
    <name type="scientific">Schistocephalus solidus</name>
    <name type="common">Tapeworm</name>
    <dbReference type="NCBI Taxonomy" id="70667"/>
    <lineage>
        <taxon>Eukaryota</taxon>
        <taxon>Metazoa</taxon>
        <taxon>Spiralia</taxon>
        <taxon>Lophotrochozoa</taxon>
        <taxon>Platyhelminthes</taxon>
        <taxon>Cestoda</taxon>
        <taxon>Eucestoda</taxon>
        <taxon>Diphyllobothriidea</taxon>
        <taxon>Diphyllobothriidae</taxon>
        <taxon>Schistocephalus</taxon>
    </lineage>
</organism>
<comment type="similarity">
    <text evidence="2">Belongs to the adaptor complexes large subunit family.</text>
</comment>
<dbReference type="WBParaSite" id="SSLN_0002025701-mRNA-1">
    <property type="protein sequence ID" value="SSLN_0002025701-mRNA-1"/>
    <property type="gene ID" value="SSLN_0002025701"/>
</dbReference>
<keyword evidence="4" id="KW-0653">Protein transport</keyword>
<evidence type="ECO:0000256" key="1">
    <source>
        <dbReference type="ARBA" id="ARBA00004308"/>
    </source>
</evidence>
<reference evidence="7 8" key="2">
    <citation type="submission" date="2018-11" db="EMBL/GenBank/DDBJ databases">
        <authorList>
            <consortium name="Pathogen Informatics"/>
        </authorList>
    </citation>
    <scope>NUCLEOTIDE SEQUENCE [LARGE SCALE GENOMIC DNA]</scope>
    <source>
        <strain evidence="7 8">NST_G2</strain>
    </source>
</reference>
<dbReference type="STRING" id="70667.A0A183TSS9"/>
<evidence type="ECO:0000259" key="6">
    <source>
        <dbReference type="Pfam" id="PF01602"/>
    </source>
</evidence>
<dbReference type="GO" id="GO:0030117">
    <property type="term" value="C:membrane coat"/>
    <property type="evidence" value="ECO:0007669"/>
    <property type="project" value="InterPro"/>
</dbReference>
<sequence length="151" mass="17041">SRFILSLSFPKSYVNSSDPEFVATTIQCIGRGASIVPQIAETCLTGLLRLMSRKNERIVAESVIVMRKLLQMQTTDHKDLIVHIAQMVDGINVPSARASILWLLGEYSQRVPRIAPDVLRKVAKTFPTEDVAVKMQVRSHLHRCLLCLRMR</sequence>
<evidence type="ECO:0000313" key="9">
    <source>
        <dbReference type="WBParaSite" id="SSLN_0002025701-mRNA-1"/>
    </source>
</evidence>
<accession>A0A183TSS9</accession>
<dbReference type="InterPro" id="IPR011989">
    <property type="entry name" value="ARM-like"/>
</dbReference>
<comment type="subcellular location">
    <subcellularLocation>
        <location evidence="1">Endomembrane system</location>
    </subcellularLocation>
</comment>
<name>A0A183TSS9_SCHSO</name>
<dbReference type="GO" id="GO:0016192">
    <property type="term" value="P:vesicle-mediated transport"/>
    <property type="evidence" value="ECO:0007669"/>
    <property type="project" value="InterPro"/>
</dbReference>
<dbReference type="InterPro" id="IPR026739">
    <property type="entry name" value="AP_beta"/>
</dbReference>